<dbReference type="GO" id="GO:0008767">
    <property type="term" value="F:UDP-galactopyranose mutase activity"/>
    <property type="evidence" value="ECO:0007669"/>
    <property type="project" value="UniProtKB-EC"/>
</dbReference>
<dbReference type="InterPro" id="IPR015899">
    <property type="entry name" value="UDP-GalPyranose_mutase_C"/>
</dbReference>
<dbReference type="Pfam" id="PF03275">
    <property type="entry name" value="GLF"/>
    <property type="match status" value="1"/>
</dbReference>
<dbReference type="EC" id="5.4.99.9" evidence="2"/>
<dbReference type="SUPFAM" id="SSF51971">
    <property type="entry name" value="Nucleotide-binding domain"/>
    <property type="match status" value="1"/>
</dbReference>
<dbReference type="PANTHER" id="PTHR21197:SF0">
    <property type="entry name" value="UDP-GALACTOPYRANOSE MUTASE"/>
    <property type="match status" value="1"/>
</dbReference>
<name>A0A378AQ91_KLEPN</name>
<dbReference type="AlphaFoldDB" id="A0A378AQ91"/>
<dbReference type="PANTHER" id="PTHR21197">
    <property type="entry name" value="UDP-GALACTOPYRANOSE MUTASE"/>
    <property type="match status" value="1"/>
</dbReference>
<evidence type="ECO:0000313" key="2">
    <source>
        <dbReference type="EMBL" id="STV17026.1"/>
    </source>
</evidence>
<dbReference type="GO" id="GO:0050660">
    <property type="term" value="F:flavin adenine dinucleotide binding"/>
    <property type="evidence" value="ECO:0007669"/>
    <property type="project" value="TreeGrafter"/>
</dbReference>
<proteinExistence type="predicted"/>
<feature type="domain" description="UDP-galactopyranose mutase C-terminal" evidence="1">
    <location>
        <begin position="2"/>
        <end position="79"/>
    </location>
</feature>
<dbReference type="Gene3D" id="3.40.50.720">
    <property type="entry name" value="NAD(P)-binding Rossmann-like Domain"/>
    <property type="match status" value="1"/>
</dbReference>
<dbReference type="GO" id="GO:0005829">
    <property type="term" value="C:cytosol"/>
    <property type="evidence" value="ECO:0007669"/>
    <property type="project" value="TreeGrafter"/>
</dbReference>
<sequence length="93" mass="11138">MQPSELPASILKRLPVRFNYDDNYFNHKFQGMPKCGYTQMIKSILNHENIKVDLQREFIVEERTHYDHVFYSGPLDAFFWLPIWPSGLSNIRF</sequence>
<reference evidence="2 3" key="1">
    <citation type="submission" date="2018-06" db="EMBL/GenBank/DDBJ databases">
        <authorList>
            <consortium name="Pathogen Informatics"/>
            <person name="Doyle S."/>
        </authorList>
    </citation>
    <scope>NUCLEOTIDE SEQUENCE [LARGE SCALE GENOMIC DNA]</scope>
    <source>
        <strain evidence="2 3">NCTC204</strain>
    </source>
</reference>
<keyword evidence="2" id="KW-0413">Isomerase</keyword>
<gene>
    <name evidence="2" type="primary">rfbD_2</name>
    <name evidence="2" type="ORF">NCTC204_04356</name>
</gene>
<dbReference type="EMBL" id="UGMD01000002">
    <property type="protein sequence ID" value="STV17026.1"/>
    <property type="molecule type" value="Genomic_DNA"/>
</dbReference>
<protein>
    <submittedName>
        <fullName evidence="2">UDP-galactopyranose mutase</fullName>
        <ecNumber evidence="2">5.4.99.9</ecNumber>
    </submittedName>
</protein>
<evidence type="ECO:0000313" key="3">
    <source>
        <dbReference type="Proteomes" id="UP000255192"/>
    </source>
</evidence>
<accession>A0A378AQ91</accession>
<evidence type="ECO:0000259" key="1">
    <source>
        <dbReference type="Pfam" id="PF03275"/>
    </source>
</evidence>
<organism evidence="2 3">
    <name type="scientific">Klebsiella pneumoniae</name>
    <dbReference type="NCBI Taxonomy" id="573"/>
    <lineage>
        <taxon>Bacteria</taxon>
        <taxon>Pseudomonadati</taxon>
        <taxon>Pseudomonadota</taxon>
        <taxon>Gammaproteobacteria</taxon>
        <taxon>Enterobacterales</taxon>
        <taxon>Enterobacteriaceae</taxon>
        <taxon>Klebsiella/Raoultella group</taxon>
        <taxon>Klebsiella</taxon>
        <taxon>Klebsiella pneumoniae complex</taxon>
    </lineage>
</organism>
<dbReference type="Proteomes" id="UP000255192">
    <property type="component" value="Unassembled WGS sequence"/>
</dbReference>